<dbReference type="EMBL" id="CP018154">
    <property type="protein sequence ID" value="APG62888.1"/>
    <property type="molecule type" value="Genomic_DNA"/>
</dbReference>
<dbReference type="AlphaFoldDB" id="A0A1L3JCM7"/>
<dbReference type="RefSeq" id="WP_072559537.1">
    <property type="nucleotide sequence ID" value="NZ_CP018154.1"/>
</dbReference>
<gene>
    <name evidence="1" type="ORF">LPB140_08905</name>
</gene>
<dbReference type="Proteomes" id="UP000242561">
    <property type="component" value="Chromosome"/>
</dbReference>
<keyword evidence="2" id="KW-1185">Reference proteome</keyword>
<reference evidence="1 2" key="1">
    <citation type="submission" date="2016-11" db="EMBL/GenBank/DDBJ databases">
        <title>Sphingorhabdus sp. LPB0140, isolated from marine environment.</title>
        <authorList>
            <person name="Kim E."/>
            <person name="Yi H."/>
        </authorList>
    </citation>
    <scope>NUCLEOTIDE SEQUENCE [LARGE SCALE GENOMIC DNA]</scope>
    <source>
        <strain evidence="1 2">LPB0140</strain>
    </source>
</reference>
<protein>
    <recommendedName>
        <fullName evidence="3">HNH endonuclease</fullName>
    </recommendedName>
</protein>
<evidence type="ECO:0000313" key="2">
    <source>
        <dbReference type="Proteomes" id="UP000242561"/>
    </source>
</evidence>
<organism evidence="1 2">
    <name type="scientific">Sphingorhabdus lutea</name>
    <dbReference type="NCBI Taxonomy" id="1913578"/>
    <lineage>
        <taxon>Bacteria</taxon>
        <taxon>Pseudomonadati</taxon>
        <taxon>Pseudomonadota</taxon>
        <taxon>Alphaproteobacteria</taxon>
        <taxon>Sphingomonadales</taxon>
        <taxon>Sphingomonadaceae</taxon>
        <taxon>Sphingorhabdus</taxon>
    </lineage>
</organism>
<name>A0A1L3JCM7_9SPHN</name>
<sequence length="352" mass="40512">MFSVDEFVDRICGTDCCFICGEARGNVKFNDEHIIPRWVLKRYGLFDRNITLPNGKQHKYGTYKMPCCKECNSLLGKLIEDPMREMLAGGFDAVNIQLRDPKNGPLRIKALYAWLCLLFIKTHLKDRMLREHLNYNKGKAKIADQYIWEMQHHIHCVARMPYVRGDIGPEVIGTLLWYRIKDEMMVDQFDYFDLTNDQTVVLRLGDVGLIAVLTDAGAAKHALKNIIMETAGQTLTMVQLRELAARLALASRQLINKPNFFTAVDRRDNQENVRICAERAATANFEAIDYDQLGEIMLFSLEGFIDNLDIGVAVDREEKRERIRRGDCSFIFDENMKFMNRTFLKPVKSAPA</sequence>
<dbReference type="KEGG" id="sphl:LPB140_08905"/>
<dbReference type="STRING" id="1913578.LPB140_08905"/>
<evidence type="ECO:0008006" key="3">
    <source>
        <dbReference type="Google" id="ProtNLM"/>
    </source>
</evidence>
<proteinExistence type="predicted"/>
<evidence type="ECO:0000313" key="1">
    <source>
        <dbReference type="EMBL" id="APG62888.1"/>
    </source>
</evidence>
<dbReference type="OrthoDB" id="978976at2"/>
<accession>A0A1L3JCM7</accession>